<organism evidence="2 3">
    <name type="scientific">Leucosporidium creatinivorum</name>
    <dbReference type="NCBI Taxonomy" id="106004"/>
    <lineage>
        <taxon>Eukaryota</taxon>
        <taxon>Fungi</taxon>
        <taxon>Dikarya</taxon>
        <taxon>Basidiomycota</taxon>
        <taxon>Pucciniomycotina</taxon>
        <taxon>Microbotryomycetes</taxon>
        <taxon>Leucosporidiales</taxon>
        <taxon>Leucosporidium</taxon>
    </lineage>
</organism>
<dbReference type="EMBL" id="MCGR01000038">
    <property type="protein sequence ID" value="ORY75315.1"/>
    <property type="molecule type" value="Genomic_DNA"/>
</dbReference>
<dbReference type="Gene3D" id="3.10.450.50">
    <property type="match status" value="1"/>
</dbReference>
<dbReference type="InterPro" id="IPR037401">
    <property type="entry name" value="SnoaL-like"/>
</dbReference>
<evidence type="ECO:0000259" key="1">
    <source>
        <dbReference type="Pfam" id="PF13577"/>
    </source>
</evidence>
<dbReference type="SUPFAM" id="SSF54427">
    <property type="entry name" value="NTF2-like"/>
    <property type="match status" value="1"/>
</dbReference>
<accession>A0A1Y2EWW3</accession>
<protein>
    <recommendedName>
        <fullName evidence="1">SnoaL-like domain-containing protein</fullName>
    </recommendedName>
</protein>
<dbReference type="AlphaFoldDB" id="A0A1Y2EWW3"/>
<reference evidence="2 3" key="1">
    <citation type="submission" date="2016-07" db="EMBL/GenBank/DDBJ databases">
        <title>Pervasive Adenine N6-methylation of Active Genes in Fungi.</title>
        <authorList>
            <consortium name="DOE Joint Genome Institute"/>
            <person name="Mondo S.J."/>
            <person name="Dannebaum R.O."/>
            <person name="Kuo R.C."/>
            <person name="Labutti K."/>
            <person name="Haridas S."/>
            <person name="Kuo A."/>
            <person name="Salamov A."/>
            <person name="Ahrendt S.R."/>
            <person name="Lipzen A."/>
            <person name="Sullivan W."/>
            <person name="Andreopoulos W.B."/>
            <person name="Clum A."/>
            <person name="Lindquist E."/>
            <person name="Daum C."/>
            <person name="Ramamoorthy G.K."/>
            <person name="Gryganskyi A."/>
            <person name="Culley D."/>
            <person name="Magnuson J.K."/>
            <person name="James T.Y."/>
            <person name="O'Malley M.A."/>
            <person name="Stajich J.E."/>
            <person name="Spatafora J.W."/>
            <person name="Visel A."/>
            <person name="Grigoriev I.V."/>
        </authorList>
    </citation>
    <scope>NUCLEOTIDE SEQUENCE [LARGE SCALE GENOMIC DNA]</scope>
    <source>
        <strain evidence="2 3">62-1032</strain>
    </source>
</reference>
<dbReference type="InterPro" id="IPR032710">
    <property type="entry name" value="NTF2-like_dom_sf"/>
</dbReference>
<proteinExistence type="predicted"/>
<feature type="domain" description="SnoaL-like" evidence="1">
    <location>
        <begin position="56"/>
        <end position="154"/>
    </location>
</feature>
<gene>
    <name evidence="2" type="ORF">BCR35DRAFT_333114</name>
</gene>
<dbReference type="Proteomes" id="UP000193467">
    <property type="component" value="Unassembled WGS sequence"/>
</dbReference>
<dbReference type="OrthoDB" id="100006at2759"/>
<keyword evidence="3" id="KW-1185">Reference proteome</keyword>
<dbReference type="InParanoid" id="A0A1Y2EWW3"/>
<evidence type="ECO:0000313" key="2">
    <source>
        <dbReference type="EMBL" id="ORY75315.1"/>
    </source>
</evidence>
<comment type="caution">
    <text evidence="2">The sequence shown here is derived from an EMBL/GenBank/DDBJ whole genome shotgun (WGS) entry which is preliminary data.</text>
</comment>
<dbReference type="Pfam" id="PF13577">
    <property type="entry name" value="SnoaL_4"/>
    <property type="match status" value="1"/>
</dbReference>
<dbReference type="STRING" id="106004.A0A1Y2EWW3"/>
<sequence>MSSSNIETRLATLERELQRLKDVHEIEMLMGRHTVNHLMKNMARTLHFFALDEPTVSIEVGDRGVYVGRKALETLFQDQFGAAELKGNMLFPFLTTPMIEIAGDGQSAKGTWRSPGVQSVMPKDGKGEPDPIWLFGAYAVDFIKKSGEWKILHFHWYRLIKASHYQGWIKDQSWSFAGPLENSPDLLPTTYHNPYTTEFTQDSIPGCPKPFETYDGPEWQNKEQAEVWGM</sequence>
<evidence type="ECO:0000313" key="3">
    <source>
        <dbReference type="Proteomes" id="UP000193467"/>
    </source>
</evidence>
<name>A0A1Y2EWW3_9BASI</name>